<evidence type="ECO:0000256" key="9">
    <source>
        <dbReference type="ARBA" id="ARBA00023180"/>
    </source>
</evidence>
<dbReference type="InterPro" id="IPR005428">
    <property type="entry name" value="CD36/SCARB1/SNMP1"/>
</dbReference>
<dbReference type="PRINTS" id="PR01610">
    <property type="entry name" value="CD36ANTIGEN"/>
</dbReference>
<keyword evidence="7" id="KW-1015">Disulfide bond</keyword>
<keyword evidence="4 10" id="KW-0812">Transmembrane</keyword>
<dbReference type="PANTHER" id="PTHR11923:SF51">
    <property type="entry name" value="LYSOSOME MEMBRANE PROTEIN 2"/>
    <property type="match status" value="1"/>
</dbReference>
<feature type="transmembrane region" description="Helical" evidence="10">
    <location>
        <begin position="465"/>
        <end position="484"/>
    </location>
</feature>
<evidence type="ECO:0000256" key="5">
    <source>
        <dbReference type="ARBA" id="ARBA00022989"/>
    </source>
</evidence>
<dbReference type="PANTHER" id="PTHR11923">
    <property type="entry name" value="SCAVENGER RECEPTOR CLASS B TYPE-1 SR-B1"/>
    <property type="match status" value="1"/>
</dbReference>
<dbReference type="EMBL" id="CALNXI010001441">
    <property type="protein sequence ID" value="CAH3169043.1"/>
    <property type="molecule type" value="Genomic_DNA"/>
</dbReference>
<comment type="similarity">
    <text evidence="2">Belongs to the CD36 family.</text>
</comment>
<dbReference type="Pfam" id="PF01130">
    <property type="entry name" value="CD36"/>
    <property type="match status" value="1"/>
</dbReference>
<dbReference type="InterPro" id="IPR002159">
    <property type="entry name" value="CD36_fam"/>
</dbReference>
<accession>A0ABN8QQU7</accession>
<reference evidence="11 12" key="1">
    <citation type="submission" date="2022-05" db="EMBL/GenBank/DDBJ databases">
        <authorList>
            <consortium name="Genoscope - CEA"/>
            <person name="William W."/>
        </authorList>
    </citation>
    <scope>NUCLEOTIDE SEQUENCE [LARGE SCALE GENOMIC DNA]</scope>
</reference>
<evidence type="ECO:0000256" key="4">
    <source>
        <dbReference type="ARBA" id="ARBA00022692"/>
    </source>
</evidence>
<keyword evidence="3" id="KW-1003">Cell membrane</keyword>
<name>A0ABN8QQU7_9CNID</name>
<proteinExistence type="inferred from homology"/>
<keyword evidence="5 10" id="KW-1133">Transmembrane helix</keyword>
<evidence type="ECO:0000256" key="2">
    <source>
        <dbReference type="ARBA" id="ARBA00010532"/>
    </source>
</evidence>
<evidence type="ECO:0000256" key="10">
    <source>
        <dbReference type="SAM" id="Phobius"/>
    </source>
</evidence>
<organism evidence="11 12">
    <name type="scientific">Porites evermanni</name>
    <dbReference type="NCBI Taxonomy" id="104178"/>
    <lineage>
        <taxon>Eukaryota</taxon>
        <taxon>Metazoa</taxon>
        <taxon>Cnidaria</taxon>
        <taxon>Anthozoa</taxon>
        <taxon>Hexacorallia</taxon>
        <taxon>Scleractinia</taxon>
        <taxon>Fungiina</taxon>
        <taxon>Poritidae</taxon>
        <taxon>Porites</taxon>
    </lineage>
</organism>
<keyword evidence="8" id="KW-0675">Receptor</keyword>
<evidence type="ECO:0000256" key="7">
    <source>
        <dbReference type="ARBA" id="ARBA00023157"/>
    </source>
</evidence>
<evidence type="ECO:0000313" key="11">
    <source>
        <dbReference type="EMBL" id="CAH3169043.1"/>
    </source>
</evidence>
<evidence type="ECO:0000256" key="6">
    <source>
        <dbReference type="ARBA" id="ARBA00023136"/>
    </source>
</evidence>
<evidence type="ECO:0000256" key="1">
    <source>
        <dbReference type="ARBA" id="ARBA00004651"/>
    </source>
</evidence>
<keyword evidence="9" id="KW-0325">Glycoprotein</keyword>
<comment type="subcellular location">
    <subcellularLocation>
        <location evidence="1">Cell membrane</location>
        <topology evidence="1">Multi-pass membrane protein</topology>
    </subcellularLocation>
</comment>
<evidence type="ECO:0000313" key="12">
    <source>
        <dbReference type="Proteomes" id="UP001159427"/>
    </source>
</evidence>
<protein>
    <recommendedName>
        <fullName evidence="13">Lysosome membrane protein 2</fullName>
    </recommendedName>
</protein>
<sequence length="488" mass="54746">MGCCSQKLWIICLSASGVVLLVLGLAFGVCEVFDKLINENVDKDVQLKPGSLVYKEWIKPSVPIYMKYFVFNVTNPDEVMEGLEIPNVTQIGPYSDRELRSNEVLNFSSDHRIVTFMPNRTFIFDPETSCDGCDDKNDTFVTVNIPLLTLALKLKNTDLQNYSTCLPAVQTIADAYQVRLFQSKSVYDLLWGYTDPILNTIVNVQSDLCPRNSSKGVSSFVQLQHNNTYEGIIAMNTGQKNISKLEQFIMWRGQTHLTWWSDKYANMINGTDGTQFAPRVLENDKLYVFSPDICRSMYLTYEKTVTVKNIKLYRFIAPDKGYLSGDIYPPNKGFCVPPRCLPTGLLNVSLCKPMNPPVVISPPHFYQSHKSLLNTVNGLDPVKSAHGTHLDVEPITGIVMQAAKRVQLNVALESVNTTRQTTGKFKPVFLPVMFAAESALITDKKAEEFRIKVYGAIQLLDIGQYALLGIGIMCILLAAVVFVYHKKV</sequence>
<keyword evidence="6 10" id="KW-0472">Membrane</keyword>
<dbReference type="Proteomes" id="UP001159427">
    <property type="component" value="Unassembled WGS sequence"/>
</dbReference>
<keyword evidence="12" id="KW-1185">Reference proteome</keyword>
<comment type="caution">
    <text evidence="11">The sequence shown here is derived from an EMBL/GenBank/DDBJ whole genome shotgun (WGS) entry which is preliminary data.</text>
</comment>
<evidence type="ECO:0000256" key="3">
    <source>
        <dbReference type="ARBA" id="ARBA00022475"/>
    </source>
</evidence>
<gene>
    <name evidence="11" type="ORF">PEVE_00006750</name>
</gene>
<evidence type="ECO:0000256" key="8">
    <source>
        <dbReference type="ARBA" id="ARBA00023170"/>
    </source>
</evidence>
<feature type="non-terminal residue" evidence="11">
    <location>
        <position position="488"/>
    </location>
</feature>
<dbReference type="PRINTS" id="PR01609">
    <property type="entry name" value="CD36FAMILY"/>
</dbReference>
<evidence type="ECO:0008006" key="13">
    <source>
        <dbReference type="Google" id="ProtNLM"/>
    </source>
</evidence>